<evidence type="ECO:0000313" key="1">
    <source>
        <dbReference type="EMBL" id="CAH2103839.1"/>
    </source>
</evidence>
<dbReference type="EMBL" id="CAKOGL010000026">
    <property type="protein sequence ID" value="CAH2103839.1"/>
    <property type="molecule type" value="Genomic_DNA"/>
</dbReference>
<dbReference type="Gene3D" id="3.30.420.10">
    <property type="entry name" value="Ribonuclease H-like superfamily/Ribonuclease H"/>
    <property type="match status" value="1"/>
</dbReference>
<comment type="caution">
    <text evidence="1">The sequence shown here is derived from an EMBL/GenBank/DDBJ whole genome shotgun (WGS) entry which is preliminary data.</text>
</comment>
<keyword evidence="2" id="KW-1185">Reference proteome</keyword>
<proteinExistence type="predicted"/>
<organism evidence="1 2">
    <name type="scientific">Euphydryas editha</name>
    <name type="common">Edith's checkerspot</name>
    <dbReference type="NCBI Taxonomy" id="104508"/>
    <lineage>
        <taxon>Eukaryota</taxon>
        <taxon>Metazoa</taxon>
        <taxon>Ecdysozoa</taxon>
        <taxon>Arthropoda</taxon>
        <taxon>Hexapoda</taxon>
        <taxon>Insecta</taxon>
        <taxon>Pterygota</taxon>
        <taxon>Neoptera</taxon>
        <taxon>Endopterygota</taxon>
        <taxon>Lepidoptera</taxon>
        <taxon>Glossata</taxon>
        <taxon>Ditrysia</taxon>
        <taxon>Papilionoidea</taxon>
        <taxon>Nymphalidae</taxon>
        <taxon>Nymphalinae</taxon>
        <taxon>Euphydryas</taxon>
    </lineage>
</organism>
<dbReference type="InterPro" id="IPR036397">
    <property type="entry name" value="RNaseH_sf"/>
</dbReference>
<dbReference type="Proteomes" id="UP001153954">
    <property type="component" value="Unassembled WGS sequence"/>
</dbReference>
<evidence type="ECO:0008006" key="3">
    <source>
        <dbReference type="Google" id="ProtNLM"/>
    </source>
</evidence>
<sequence>MEQWKNVLFSDESRIAVRGPDGRQSVYRCKKERFGPDAMTETVGYQGGSVMIWGGISYEARTDLVIFDRGSVNAQRYLEEVIQDYVIIFAPFIGENVAMSLDPLLSILTTPEFKLYHGLQ</sequence>
<name>A0AAU9V254_EUPED</name>
<dbReference type="AlphaFoldDB" id="A0AAU9V254"/>
<evidence type="ECO:0000313" key="2">
    <source>
        <dbReference type="Proteomes" id="UP001153954"/>
    </source>
</evidence>
<accession>A0AAU9V254</accession>
<gene>
    <name evidence="1" type="ORF">EEDITHA_LOCUS18299</name>
</gene>
<dbReference type="GO" id="GO:0003676">
    <property type="term" value="F:nucleic acid binding"/>
    <property type="evidence" value="ECO:0007669"/>
    <property type="project" value="InterPro"/>
</dbReference>
<protein>
    <recommendedName>
        <fullName evidence="3">Transposase</fullName>
    </recommendedName>
</protein>
<reference evidence="1" key="1">
    <citation type="submission" date="2022-03" db="EMBL/GenBank/DDBJ databases">
        <authorList>
            <person name="Tunstrom K."/>
        </authorList>
    </citation>
    <scope>NUCLEOTIDE SEQUENCE</scope>
</reference>